<comment type="function">
    <text evidence="2">Catalyzes the hydrolysis of UDP-3-O-myristoyl-N-acetylglucosamine to form UDP-3-O-myristoylglucosamine and acetate, the committed step in lipid A biosynthesis.</text>
</comment>
<evidence type="ECO:0000256" key="4">
    <source>
        <dbReference type="ARBA" id="ARBA00012745"/>
    </source>
</evidence>
<evidence type="ECO:0000313" key="13">
    <source>
        <dbReference type="Proteomes" id="UP000606463"/>
    </source>
</evidence>
<dbReference type="Proteomes" id="UP000606463">
    <property type="component" value="Unassembled WGS sequence"/>
</dbReference>
<dbReference type="GO" id="GO:0046872">
    <property type="term" value="F:metal ion binding"/>
    <property type="evidence" value="ECO:0007669"/>
    <property type="project" value="UniProtKB-KW"/>
</dbReference>
<dbReference type="InterPro" id="IPR015870">
    <property type="entry name" value="UDP-acyl_N-AcGlcN_deAcase_N"/>
</dbReference>
<gene>
    <name evidence="12" type="ORF">EYH37_02880</name>
</gene>
<keyword evidence="9" id="KW-0862">Zinc</keyword>
<keyword evidence="10" id="KW-0443">Lipid metabolism</keyword>
<keyword evidence="8" id="KW-0378">Hydrolase</keyword>
<comment type="catalytic activity">
    <reaction evidence="11">
        <text>a UDP-3-O-[(3R)-3-hydroxyacyl]-N-acetyl-alpha-D-glucosamine + H2O = a UDP-3-O-[(3R)-3-hydroxyacyl]-alpha-D-glucosamine + acetate</text>
        <dbReference type="Rhea" id="RHEA:67816"/>
        <dbReference type="ChEBI" id="CHEBI:15377"/>
        <dbReference type="ChEBI" id="CHEBI:30089"/>
        <dbReference type="ChEBI" id="CHEBI:137740"/>
        <dbReference type="ChEBI" id="CHEBI:173225"/>
        <dbReference type="EC" id="3.5.1.108"/>
    </reaction>
</comment>
<dbReference type="InterPro" id="IPR011334">
    <property type="entry name" value="UDP-acyl_GlcNac_deAcase_C"/>
</dbReference>
<keyword evidence="5" id="KW-0444">Lipid biosynthesis</keyword>
<dbReference type="EMBL" id="DQVE01000030">
    <property type="protein sequence ID" value="HIP98299.1"/>
    <property type="molecule type" value="Genomic_DNA"/>
</dbReference>
<proteinExistence type="predicted"/>
<dbReference type="Gene3D" id="3.30.1700.10">
    <property type="entry name" value="lpxc deacetylase, domain 2"/>
    <property type="match status" value="1"/>
</dbReference>
<dbReference type="AlphaFoldDB" id="A0A9D0YQT3"/>
<dbReference type="SUPFAM" id="SSF54211">
    <property type="entry name" value="Ribosomal protein S5 domain 2-like"/>
    <property type="match status" value="2"/>
</dbReference>
<evidence type="ECO:0000256" key="9">
    <source>
        <dbReference type="ARBA" id="ARBA00022833"/>
    </source>
</evidence>
<dbReference type="EC" id="3.5.1.108" evidence="4"/>
<dbReference type="Gene3D" id="3.30.230.20">
    <property type="entry name" value="lpxc deacetylase, domain 1"/>
    <property type="match status" value="1"/>
</dbReference>
<comment type="cofactor">
    <cofactor evidence="1">
        <name>Zn(2+)</name>
        <dbReference type="ChEBI" id="CHEBI:29105"/>
    </cofactor>
</comment>
<evidence type="ECO:0000256" key="8">
    <source>
        <dbReference type="ARBA" id="ARBA00022801"/>
    </source>
</evidence>
<keyword evidence="6" id="KW-0441">Lipid A biosynthesis</keyword>
<dbReference type="PANTHER" id="PTHR33694">
    <property type="entry name" value="UDP-3-O-ACYL-N-ACETYLGLUCOSAMINE DEACETYLASE 1, MITOCHONDRIAL-RELATED"/>
    <property type="match status" value="1"/>
</dbReference>
<reference evidence="12" key="1">
    <citation type="journal article" date="2020" name="ISME J.">
        <title>Gammaproteobacteria mediating utilization of methyl-, sulfur- and petroleum organic compounds in deep ocean hydrothermal plumes.</title>
        <authorList>
            <person name="Zhou Z."/>
            <person name="Liu Y."/>
            <person name="Pan J."/>
            <person name="Cron B.R."/>
            <person name="Toner B.M."/>
            <person name="Anantharaman K."/>
            <person name="Breier J.A."/>
            <person name="Dick G.J."/>
            <person name="Li M."/>
        </authorList>
    </citation>
    <scope>NUCLEOTIDE SEQUENCE</scope>
    <source>
        <strain evidence="12">SZUA-1501</strain>
    </source>
</reference>
<dbReference type="GO" id="GO:0016020">
    <property type="term" value="C:membrane"/>
    <property type="evidence" value="ECO:0007669"/>
    <property type="project" value="GOC"/>
</dbReference>
<dbReference type="GO" id="GO:0103117">
    <property type="term" value="F:UDP-3-O-acyl-N-acetylglucosamine deacetylase activity"/>
    <property type="evidence" value="ECO:0007669"/>
    <property type="project" value="UniProtKB-EC"/>
</dbReference>
<evidence type="ECO:0000256" key="5">
    <source>
        <dbReference type="ARBA" id="ARBA00022516"/>
    </source>
</evidence>
<comment type="caution">
    <text evidence="12">The sequence shown here is derived from an EMBL/GenBank/DDBJ whole genome shotgun (WGS) entry which is preliminary data.</text>
</comment>
<evidence type="ECO:0000256" key="6">
    <source>
        <dbReference type="ARBA" id="ARBA00022556"/>
    </source>
</evidence>
<accession>A0A9D0YQT3</accession>
<evidence type="ECO:0000256" key="7">
    <source>
        <dbReference type="ARBA" id="ARBA00022723"/>
    </source>
</evidence>
<evidence type="ECO:0000313" key="12">
    <source>
        <dbReference type="EMBL" id="HIP98299.1"/>
    </source>
</evidence>
<dbReference type="InterPro" id="IPR004463">
    <property type="entry name" value="UDP-acyl_GlcNac_deAcase"/>
</dbReference>
<evidence type="ECO:0000256" key="10">
    <source>
        <dbReference type="ARBA" id="ARBA00023098"/>
    </source>
</evidence>
<evidence type="ECO:0000256" key="2">
    <source>
        <dbReference type="ARBA" id="ARBA00002923"/>
    </source>
</evidence>
<protein>
    <recommendedName>
        <fullName evidence="4">UDP-3-O-acyl-N-acetylglucosamine deacetylase</fullName>
        <ecNumber evidence="4">3.5.1.108</ecNumber>
    </recommendedName>
</protein>
<evidence type="ECO:0000256" key="11">
    <source>
        <dbReference type="ARBA" id="ARBA00024535"/>
    </source>
</evidence>
<evidence type="ECO:0000256" key="3">
    <source>
        <dbReference type="ARBA" id="ARBA00005002"/>
    </source>
</evidence>
<dbReference type="Pfam" id="PF03331">
    <property type="entry name" value="LpxC"/>
    <property type="match status" value="1"/>
</dbReference>
<comment type="pathway">
    <text evidence="3">Glycolipid biosynthesis; lipid IV(A) biosynthesis; lipid IV(A) from (3R)-3-hydroxytetradecanoyl-[acyl-carrier-protein] and UDP-N-acetyl-alpha-D-glucosamine: step 2/6.</text>
</comment>
<keyword evidence="7" id="KW-0479">Metal-binding</keyword>
<evidence type="ECO:0000256" key="1">
    <source>
        <dbReference type="ARBA" id="ARBA00001947"/>
    </source>
</evidence>
<dbReference type="PANTHER" id="PTHR33694:SF1">
    <property type="entry name" value="UDP-3-O-ACYL-N-ACETYLGLUCOSAMINE DEACETYLASE 1, MITOCHONDRIAL-RELATED"/>
    <property type="match status" value="1"/>
</dbReference>
<sequence length="275" mass="31157">MVLKGKTLKDSVTFEGIGIHTGEVSKISVHPSSRKGIFFYKDGIEIPALHRFVVNTLASTDLGKDGVVIKTVEHLMATFYLLKIDSAVVEFRRGNEIPITDGSAKVFYEEFKRVGFETLDHYQTLFVIKDEFEIRPNGNFLRVKPFEGEKFAFEGYFPYIGLKRVEYLGTPTEALIGARTFCRMEDIPSLWIASLGKGGNPVNTLPLSYDLKYLVYSAEPAYHKLLDLIGDIYLIGGRVVGEIFSFKGNHRLNHQLRDYLIKKCKREEFVSAKAI</sequence>
<organism evidence="12 13">
    <name type="scientific">Aquifex aeolicus</name>
    <dbReference type="NCBI Taxonomy" id="63363"/>
    <lineage>
        <taxon>Bacteria</taxon>
        <taxon>Pseudomonadati</taxon>
        <taxon>Aquificota</taxon>
        <taxon>Aquificia</taxon>
        <taxon>Aquificales</taxon>
        <taxon>Aquificaceae</taxon>
        <taxon>Aquifex</taxon>
    </lineage>
</organism>
<dbReference type="GO" id="GO:0009245">
    <property type="term" value="P:lipid A biosynthetic process"/>
    <property type="evidence" value="ECO:0007669"/>
    <property type="project" value="UniProtKB-KW"/>
</dbReference>
<name>A0A9D0YQT3_AQUAO</name>
<dbReference type="InterPro" id="IPR020568">
    <property type="entry name" value="Ribosomal_Su5_D2-typ_SF"/>
</dbReference>